<feature type="transmembrane region" description="Helical" evidence="1">
    <location>
        <begin position="40"/>
        <end position="60"/>
    </location>
</feature>
<dbReference type="Proteomes" id="UP000612808">
    <property type="component" value="Unassembled WGS sequence"/>
</dbReference>
<dbReference type="AlphaFoldDB" id="A0A8J3NA44"/>
<protein>
    <recommendedName>
        <fullName evidence="4">PH domain-containing protein</fullName>
    </recommendedName>
</protein>
<evidence type="ECO:0000313" key="2">
    <source>
        <dbReference type="EMBL" id="GID09142.1"/>
    </source>
</evidence>
<comment type="caution">
    <text evidence="2">The sequence shown here is derived from an EMBL/GenBank/DDBJ whole genome shotgun (WGS) entry which is preliminary data.</text>
</comment>
<keyword evidence="3" id="KW-1185">Reference proteome</keyword>
<keyword evidence="1" id="KW-0472">Membrane</keyword>
<proteinExistence type="predicted"/>
<evidence type="ECO:0000313" key="3">
    <source>
        <dbReference type="Proteomes" id="UP000612808"/>
    </source>
</evidence>
<feature type="transmembrane region" description="Helical" evidence="1">
    <location>
        <begin position="12"/>
        <end position="34"/>
    </location>
</feature>
<organism evidence="2 3">
    <name type="scientific">Actinocatenispora rupis</name>
    <dbReference type="NCBI Taxonomy" id="519421"/>
    <lineage>
        <taxon>Bacteria</taxon>
        <taxon>Bacillati</taxon>
        <taxon>Actinomycetota</taxon>
        <taxon>Actinomycetes</taxon>
        <taxon>Micromonosporales</taxon>
        <taxon>Micromonosporaceae</taxon>
        <taxon>Actinocatenispora</taxon>
    </lineage>
</organism>
<evidence type="ECO:0000256" key="1">
    <source>
        <dbReference type="SAM" id="Phobius"/>
    </source>
</evidence>
<dbReference type="EMBL" id="BOMB01000001">
    <property type="protein sequence ID" value="GID09142.1"/>
    <property type="molecule type" value="Genomic_DNA"/>
</dbReference>
<keyword evidence="1" id="KW-1133">Transmembrane helix</keyword>
<reference evidence="2" key="1">
    <citation type="submission" date="2021-01" db="EMBL/GenBank/DDBJ databases">
        <title>Whole genome shotgun sequence of Actinocatenispora rupis NBRC 107355.</title>
        <authorList>
            <person name="Komaki H."/>
            <person name="Tamura T."/>
        </authorList>
    </citation>
    <scope>NUCLEOTIDE SEQUENCE</scope>
    <source>
        <strain evidence="2">NBRC 107355</strain>
    </source>
</reference>
<evidence type="ECO:0008006" key="4">
    <source>
        <dbReference type="Google" id="ProtNLM"/>
    </source>
</evidence>
<dbReference type="RefSeq" id="WP_203653882.1">
    <property type="nucleotide sequence ID" value="NZ_BAAAZM010000031.1"/>
</dbReference>
<sequence length="144" mass="15608">MTTTYRLRASGVVGVLLPVLVGVFVGAVGLDAVLRAGGPLAWTLLVFGVVWALAWLRLPWAVRLDPDARTVTFLGPLRRTTMAADAIGAVAGRWTGGTNRWFLATVWIQPADRVLGFPFPVGYPDPDQVREELLALNPTIRTDT</sequence>
<keyword evidence="1" id="KW-0812">Transmembrane</keyword>
<gene>
    <name evidence="2" type="ORF">Aru02nite_00310</name>
</gene>
<name>A0A8J3NA44_9ACTN</name>
<accession>A0A8J3NA44</accession>